<feature type="transmembrane region" description="Helical" evidence="7">
    <location>
        <begin position="85"/>
        <end position="101"/>
    </location>
</feature>
<evidence type="ECO:0000256" key="5">
    <source>
        <dbReference type="ARBA" id="ARBA00022989"/>
    </source>
</evidence>
<feature type="transmembrane region" description="Helical" evidence="7">
    <location>
        <begin position="7"/>
        <end position="28"/>
    </location>
</feature>
<reference evidence="8 9" key="1">
    <citation type="submission" date="2020-10" db="EMBL/GenBank/DDBJ databases">
        <title>Connecting structure to function with the recovery of over 1000 high-quality activated sludge metagenome-assembled genomes encoding full-length rRNA genes using long-read sequencing.</title>
        <authorList>
            <person name="Singleton C.M."/>
            <person name="Petriglieri F."/>
            <person name="Kristensen J.M."/>
            <person name="Kirkegaard R.H."/>
            <person name="Michaelsen T.Y."/>
            <person name="Andersen M.H."/>
            <person name="Karst S.M."/>
            <person name="Dueholm M.S."/>
            <person name="Nielsen P.H."/>
            <person name="Albertsen M."/>
        </authorList>
    </citation>
    <scope>NUCLEOTIDE SEQUENCE [LARGE SCALE GENOMIC DNA]</scope>
    <source>
        <strain evidence="8">Ribe_18-Q3-R11-54_BAT3C.373</strain>
    </source>
</reference>
<evidence type="ECO:0000256" key="7">
    <source>
        <dbReference type="SAM" id="Phobius"/>
    </source>
</evidence>
<dbReference type="Proteomes" id="UP000808349">
    <property type="component" value="Unassembled WGS sequence"/>
</dbReference>
<dbReference type="PANTHER" id="PTHR33452">
    <property type="entry name" value="OXIDOREDUCTASE CATD-RELATED"/>
    <property type="match status" value="1"/>
</dbReference>
<comment type="subcellular location">
    <subcellularLocation>
        <location evidence="1">Cell membrane</location>
        <topology evidence="1">Multi-pass membrane protein</topology>
    </subcellularLocation>
</comment>
<keyword evidence="5 7" id="KW-1133">Transmembrane helix</keyword>
<organism evidence="8 9">
    <name type="scientific">Candidatus Defluviibacterium haderslevense</name>
    <dbReference type="NCBI Taxonomy" id="2981993"/>
    <lineage>
        <taxon>Bacteria</taxon>
        <taxon>Pseudomonadati</taxon>
        <taxon>Bacteroidota</taxon>
        <taxon>Saprospiria</taxon>
        <taxon>Saprospirales</taxon>
        <taxon>Saprospiraceae</taxon>
        <taxon>Candidatus Defluviibacterium</taxon>
    </lineage>
</organism>
<evidence type="ECO:0000256" key="1">
    <source>
        <dbReference type="ARBA" id="ARBA00004651"/>
    </source>
</evidence>
<dbReference type="PANTHER" id="PTHR33452:SF1">
    <property type="entry name" value="INNER MEMBRANE PROTEIN YPHA-RELATED"/>
    <property type="match status" value="1"/>
</dbReference>
<dbReference type="EMBL" id="JADKFW010000010">
    <property type="protein sequence ID" value="MBK9718479.1"/>
    <property type="molecule type" value="Genomic_DNA"/>
</dbReference>
<dbReference type="InterPro" id="IPR051907">
    <property type="entry name" value="DoxX-like_oxidoreductase"/>
</dbReference>
<name>A0A9D7XDZ5_9BACT</name>
<evidence type="ECO:0000256" key="6">
    <source>
        <dbReference type="ARBA" id="ARBA00023136"/>
    </source>
</evidence>
<comment type="similarity">
    <text evidence="2">Belongs to the DoxX family.</text>
</comment>
<keyword evidence="3" id="KW-1003">Cell membrane</keyword>
<dbReference type="GO" id="GO:0005886">
    <property type="term" value="C:plasma membrane"/>
    <property type="evidence" value="ECO:0007669"/>
    <property type="project" value="UniProtKB-SubCell"/>
</dbReference>
<feature type="transmembrane region" description="Helical" evidence="7">
    <location>
        <begin position="113"/>
        <end position="134"/>
    </location>
</feature>
<comment type="caution">
    <text evidence="8">The sequence shown here is derived from an EMBL/GenBank/DDBJ whole genome shotgun (WGS) entry which is preliminary data.</text>
</comment>
<keyword evidence="4 7" id="KW-0812">Transmembrane</keyword>
<evidence type="ECO:0000256" key="4">
    <source>
        <dbReference type="ARBA" id="ARBA00022692"/>
    </source>
</evidence>
<evidence type="ECO:0000313" key="8">
    <source>
        <dbReference type="EMBL" id="MBK9718479.1"/>
    </source>
</evidence>
<keyword evidence="6 7" id="KW-0472">Membrane</keyword>
<feature type="transmembrane region" description="Helical" evidence="7">
    <location>
        <begin position="60"/>
        <end position="78"/>
    </location>
</feature>
<evidence type="ECO:0000256" key="3">
    <source>
        <dbReference type="ARBA" id="ARBA00022475"/>
    </source>
</evidence>
<proteinExistence type="inferred from homology"/>
<dbReference type="AlphaFoldDB" id="A0A9D7XDZ5"/>
<accession>A0A9D7XDZ5</accession>
<evidence type="ECO:0000313" key="9">
    <source>
        <dbReference type="Proteomes" id="UP000808349"/>
    </source>
</evidence>
<evidence type="ECO:0000256" key="2">
    <source>
        <dbReference type="ARBA" id="ARBA00006679"/>
    </source>
</evidence>
<gene>
    <name evidence="8" type="ORF">IPO85_13400</name>
</gene>
<dbReference type="InterPro" id="IPR032808">
    <property type="entry name" value="DoxX"/>
</dbReference>
<sequence length="143" mass="16089">MEAFKKWIYTGTFGIRIDIVLMLLRIVFGTLMMMHGYHKLLNIISGQVEFADPLGIGESLSLYLTVFAEFFCSILLILGLMTRLALIPLMITMLVALFIVHQNDPLGEKEIAILYLIGFYAIYLAGPGGLSMYAKLFKTKTNE</sequence>
<protein>
    <submittedName>
        <fullName evidence="8">DoxX family protein</fullName>
    </submittedName>
</protein>
<dbReference type="Pfam" id="PF07681">
    <property type="entry name" value="DoxX"/>
    <property type="match status" value="1"/>
</dbReference>